<accession>A0A101KVE7</accession>
<dbReference type="InterPro" id="IPR036249">
    <property type="entry name" value="Thioredoxin-like_sf"/>
</dbReference>
<name>A0A101KVE7_RHILI</name>
<dbReference type="Pfam" id="PF08534">
    <property type="entry name" value="Redoxin"/>
    <property type="match status" value="1"/>
</dbReference>
<dbReference type="InterPro" id="IPR013766">
    <property type="entry name" value="Thioredoxin_domain"/>
</dbReference>
<dbReference type="GO" id="GO:0017004">
    <property type="term" value="P:cytochrome complex assembly"/>
    <property type="evidence" value="ECO:0007669"/>
    <property type="project" value="UniProtKB-KW"/>
</dbReference>
<feature type="non-terminal residue" evidence="6">
    <location>
        <position position="160"/>
    </location>
</feature>
<evidence type="ECO:0000256" key="2">
    <source>
        <dbReference type="ARBA" id="ARBA00022748"/>
    </source>
</evidence>
<evidence type="ECO:0000259" key="5">
    <source>
        <dbReference type="PROSITE" id="PS51352"/>
    </source>
</evidence>
<dbReference type="GO" id="GO:0030313">
    <property type="term" value="C:cell envelope"/>
    <property type="evidence" value="ECO:0007669"/>
    <property type="project" value="UniProtKB-SubCell"/>
</dbReference>
<reference evidence="6 7" key="1">
    <citation type="submission" date="2015-12" db="EMBL/GenBank/DDBJ databases">
        <title>Draft genome sequence of Mesorhizobium sp. UFLA 01-765, a multitolerant efficient symbiont and plant-growth promoting strain isolated from Zn-mining soil using Leucaena leucocephala as a trap plant.</title>
        <authorList>
            <person name="Rangel W.M."/>
            <person name="Thijs S."/>
            <person name="Longatti S.M."/>
            <person name="Moreira F.M."/>
            <person name="Weyens N."/>
            <person name="Vangronsveld J."/>
            <person name="Van Hamme J.D."/>
            <person name="Bottos E.M."/>
            <person name="Rineau F."/>
        </authorList>
    </citation>
    <scope>NUCLEOTIDE SEQUENCE [LARGE SCALE GENOMIC DNA]</scope>
    <source>
        <strain evidence="6 7">UFLA 01-765</strain>
    </source>
</reference>
<comment type="caution">
    <text evidence="6">The sequence shown here is derived from an EMBL/GenBank/DDBJ whole genome shotgun (WGS) entry which is preliminary data.</text>
</comment>
<sequence>MGASGASETSKDLQFSFLDQPAQLPEISFVDGDAKPLSLRDFRGRPILLNIWATWCVPCRKEMPSLDRLQAKFDPSRFLVLTLSIDHLGIPVVKKFYQELGLESLGVYVDQSGAALNQLQAPGVPTTLLVDADGREIGRKIGPAEWDSPQTIALLRQHLH</sequence>
<dbReference type="Proteomes" id="UP000053176">
    <property type="component" value="Unassembled WGS sequence"/>
</dbReference>
<evidence type="ECO:0000313" key="6">
    <source>
        <dbReference type="EMBL" id="KUM27700.1"/>
    </source>
</evidence>
<dbReference type="EMBL" id="LPWA01000077">
    <property type="protein sequence ID" value="KUM27700.1"/>
    <property type="molecule type" value="Genomic_DNA"/>
</dbReference>
<keyword evidence="4" id="KW-0676">Redox-active center</keyword>
<dbReference type="PROSITE" id="PS00194">
    <property type="entry name" value="THIOREDOXIN_1"/>
    <property type="match status" value="1"/>
</dbReference>
<dbReference type="GO" id="GO:0015036">
    <property type="term" value="F:disulfide oxidoreductase activity"/>
    <property type="evidence" value="ECO:0007669"/>
    <property type="project" value="UniProtKB-ARBA"/>
</dbReference>
<evidence type="ECO:0000256" key="1">
    <source>
        <dbReference type="ARBA" id="ARBA00004196"/>
    </source>
</evidence>
<evidence type="ECO:0000256" key="3">
    <source>
        <dbReference type="ARBA" id="ARBA00023157"/>
    </source>
</evidence>
<keyword evidence="3" id="KW-1015">Disulfide bond</keyword>
<dbReference type="InterPro" id="IPR013740">
    <property type="entry name" value="Redoxin"/>
</dbReference>
<dbReference type="AlphaFoldDB" id="A0A101KVE7"/>
<feature type="domain" description="Thioredoxin" evidence="5">
    <location>
        <begin position="18"/>
        <end position="160"/>
    </location>
</feature>
<dbReference type="PROSITE" id="PS51352">
    <property type="entry name" value="THIOREDOXIN_2"/>
    <property type="match status" value="1"/>
</dbReference>
<organism evidence="6 7">
    <name type="scientific">Rhizobium loti</name>
    <name type="common">Mesorhizobium loti</name>
    <dbReference type="NCBI Taxonomy" id="381"/>
    <lineage>
        <taxon>Bacteria</taxon>
        <taxon>Pseudomonadati</taxon>
        <taxon>Pseudomonadota</taxon>
        <taxon>Alphaproteobacteria</taxon>
        <taxon>Hyphomicrobiales</taxon>
        <taxon>Phyllobacteriaceae</taxon>
        <taxon>Mesorhizobium</taxon>
    </lineage>
</organism>
<evidence type="ECO:0000256" key="4">
    <source>
        <dbReference type="ARBA" id="ARBA00023284"/>
    </source>
</evidence>
<comment type="subcellular location">
    <subcellularLocation>
        <location evidence="1">Cell envelope</location>
    </subcellularLocation>
</comment>
<dbReference type="CDD" id="cd02966">
    <property type="entry name" value="TlpA_like_family"/>
    <property type="match status" value="1"/>
</dbReference>
<gene>
    <name evidence="6" type="ORF">AU467_35330</name>
</gene>
<dbReference type="InterPro" id="IPR050553">
    <property type="entry name" value="Thioredoxin_ResA/DsbE_sf"/>
</dbReference>
<dbReference type="SUPFAM" id="SSF52833">
    <property type="entry name" value="Thioredoxin-like"/>
    <property type="match status" value="1"/>
</dbReference>
<dbReference type="Gene3D" id="3.40.30.10">
    <property type="entry name" value="Glutaredoxin"/>
    <property type="match status" value="1"/>
</dbReference>
<keyword evidence="2" id="KW-0201">Cytochrome c-type biogenesis</keyword>
<protein>
    <recommendedName>
        <fullName evidence="5">Thioredoxin domain-containing protein</fullName>
    </recommendedName>
</protein>
<dbReference type="PANTHER" id="PTHR42852:SF6">
    <property type="entry name" value="THIOL:DISULFIDE INTERCHANGE PROTEIN DSBE"/>
    <property type="match status" value="1"/>
</dbReference>
<dbReference type="InterPro" id="IPR017937">
    <property type="entry name" value="Thioredoxin_CS"/>
</dbReference>
<dbReference type="PANTHER" id="PTHR42852">
    <property type="entry name" value="THIOL:DISULFIDE INTERCHANGE PROTEIN DSBE"/>
    <property type="match status" value="1"/>
</dbReference>
<evidence type="ECO:0000313" key="7">
    <source>
        <dbReference type="Proteomes" id="UP000053176"/>
    </source>
</evidence>
<proteinExistence type="predicted"/>